<sequence>MPELPEVEVTKRALSPHLKGNTIEKLDIRETRLRWPIRVDLLKKIEHK</sequence>
<dbReference type="Pfam" id="PF01149">
    <property type="entry name" value="Fapy_DNA_glyco"/>
    <property type="match status" value="1"/>
</dbReference>
<dbReference type="InterPro" id="IPR035937">
    <property type="entry name" value="FPG_N"/>
</dbReference>
<protein>
    <recommendedName>
        <fullName evidence="1">Formamidopyrimidine-DNA glycosylase catalytic domain-containing protein</fullName>
    </recommendedName>
</protein>
<dbReference type="SUPFAM" id="SSF81624">
    <property type="entry name" value="N-terminal domain of MutM-like DNA repair proteins"/>
    <property type="match status" value="1"/>
</dbReference>
<organism evidence="2">
    <name type="scientific">marine metagenome</name>
    <dbReference type="NCBI Taxonomy" id="408172"/>
    <lineage>
        <taxon>unclassified sequences</taxon>
        <taxon>metagenomes</taxon>
        <taxon>ecological metagenomes</taxon>
    </lineage>
</organism>
<dbReference type="PROSITE" id="PS51068">
    <property type="entry name" value="FPG_CAT"/>
    <property type="match status" value="1"/>
</dbReference>
<dbReference type="GO" id="GO:0008270">
    <property type="term" value="F:zinc ion binding"/>
    <property type="evidence" value="ECO:0007669"/>
    <property type="project" value="InterPro"/>
</dbReference>
<accession>A0A382QBJ9</accession>
<dbReference type="Gene3D" id="3.20.190.10">
    <property type="entry name" value="MutM-like, N-terminal"/>
    <property type="match status" value="1"/>
</dbReference>
<dbReference type="AlphaFoldDB" id="A0A382QBJ9"/>
<dbReference type="GO" id="GO:0003906">
    <property type="term" value="F:DNA-(apurinic or apyrimidinic site) endonuclease activity"/>
    <property type="evidence" value="ECO:0007669"/>
    <property type="project" value="InterPro"/>
</dbReference>
<dbReference type="GO" id="GO:0019104">
    <property type="term" value="F:DNA N-glycosylase activity"/>
    <property type="evidence" value="ECO:0007669"/>
    <property type="project" value="InterPro"/>
</dbReference>
<reference evidence="2" key="1">
    <citation type="submission" date="2018-05" db="EMBL/GenBank/DDBJ databases">
        <authorList>
            <person name="Lanie J.A."/>
            <person name="Ng W.-L."/>
            <person name="Kazmierczak K.M."/>
            <person name="Andrzejewski T.M."/>
            <person name="Davidsen T.M."/>
            <person name="Wayne K.J."/>
            <person name="Tettelin H."/>
            <person name="Glass J.I."/>
            <person name="Rusch D."/>
            <person name="Podicherti R."/>
            <person name="Tsui H.-C.T."/>
            <person name="Winkler M.E."/>
        </authorList>
    </citation>
    <scope>NUCLEOTIDE SEQUENCE</scope>
</reference>
<evidence type="ECO:0000313" key="2">
    <source>
        <dbReference type="EMBL" id="SVC82944.1"/>
    </source>
</evidence>
<dbReference type="GO" id="GO:0006284">
    <property type="term" value="P:base-excision repair"/>
    <property type="evidence" value="ECO:0007669"/>
    <property type="project" value="InterPro"/>
</dbReference>
<evidence type="ECO:0000259" key="1">
    <source>
        <dbReference type="PROSITE" id="PS51068"/>
    </source>
</evidence>
<name>A0A382QBJ9_9ZZZZ</name>
<gene>
    <name evidence="2" type="ORF">METZ01_LOCUS335798</name>
</gene>
<feature type="domain" description="Formamidopyrimidine-DNA glycosylase catalytic" evidence="1">
    <location>
        <begin position="2"/>
        <end position="48"/>
    </location>
</feature>
<proteinExistence type="predicted"/>
<dbReference type="EMBL" id="UINC01113376">
    <property type="protein sequence ID" value="SVC82944.1"/>
    <property type="molecule type" value="Genomic_DNA"/>
</dbReference>
<feature type="non-terminal residue" evidence="2">
    <location>
        <position position="48"/>
    </location>
</feature>
<dbReference type="InterPro" id="IPR012319">
    <property type="entry name" value="FPG_cat"/>
</dbReference>